<dbReference type="STRING" id="52.CMC5_045350"/>
<dbReference type="KEGG" id="ccro:CMC5_045350"/>
<dbReference type="EMBL" id="CP012159">
    <property type="protein sequence ID" value="AKT40382.1"/>
    <property type="molecule type" value="Genomic_DNA"/>
</dbReference>
<organism evidence="1 2">
    <name type="scientific">Chondromyces crocatus</name>
    <dbReference type="NCBI Taxonomy" id="52"/>
    <lineage>
        <taxon>Bacteria</taxon>
        <taxon>Pseudomonadati</taxon>
        <taxon>Myxococcota</taxon>
        <taxon>Polyangia</taxon>
        <taxon>Polyangiales</taxon>
        <taxon>Polyangiaceae</taxon>
        <taxon>Chondromyces</taxon>
    </lineage>
</organism>
<gene>
    <name evidence="1" type="ORF">CMC5_045350</name>
</gene>
<sequence>MSGKKKHMPPPDELNWKFKRHRKGDTHIENCSDGYKPTDRGSERFKSGGKQRFICEVHHILCVHACSDATLPRGITEEERKFIRNTLAITDWDINAGHNNIGLPRKWAYVLDGDETKRANSGGLSDWNGLPCHQVDHDIYLTKVKEWVTVNIWNKIRANKSAENCENMDPESVQNMFKKGSDRWRALLKKRGSAFGGTRSSLAYCASSQSDPIKEATWHIPFSMAIPESSIRKRQKPYGTGENKATKLERAGLLNAIK</sequence>
<dbReference type="AlphaFoldDB" id="A0A0K1EI67"/>
<name>A0A0K1EI67_CHOCO</name>
<evidence type="ECO:0000313" key="1">
    <source>
        <dbReference type="EMBL" id="AKT40382.1"/>
    </source>
</evidence>
<proteinExistence type="predicted"/>
<evidence type="ECO:0000313" key="2">
    <source>
        <dbReference type="Proteomes" id="UP000067626"/>
    </source>
</evidence>
<accession>A0A0K1EI67</accession>
<dbReference type="OrthoDB" id="9821823at2"/>
<protein>
    <submittedName>
        <fullName evidence="1">Uncharacterized protein</fullName>
    </submittedName>
</protein>
<dbReference type="RefSeq" id="WP_156338803.1">
    <property type="nucleotide sequence ID" value="NZ_CP012159.1"/>
</dbReference>
<keyword evidence="2" id="KW-1185">Reference proteome</keyword>
<reference evidence="1 2" key="1">
    <citation type="submission" date="2015-07" db="EMBL/GenBank/DDBJ databases">
        <title>Genome analysis of myxobacterium Chondromyces crocatus Cm c5 reveals a high potential for natural compound synthesis and the genetic basis for the loss of fruiting body formation.</title>
        <authorList>
            <person name="Zaburannyi N."/>
            <person name="Bunk B."/>
            <person name="Maier J."/>
            <person name="Overmann J."/>
            <person name="Mueller R."/>
        </authorList>
    </citation>
    <scope>NUCLEOTIDE SEQUENCE [LARGE SCALE GENOMIC DNA]</scope>
    <source>
        <strain evidence="1 2">Cm c5</strain>
    </source>
</reference>
<dbReference type="Proteomes" id="UP000067626">
    <property type="component" value="Chromosome"/>
</dbReference>